<feature type="domain" description="Cilia- and flagella-associated protein 58 central coiled coil" evidence="3">
    <location>
        <begin position="500"/>
        <end position="677"/>
    </location>
</feature>
<dbReference type="InterPro" id="IPR049270">
    <property type="entry name" value="CFAP58_CC"/>
</dbReference>
<name>B4NAZ5_DROWI</name>
<dbReference type="Pfam" id="PF21771">
    <property type="entry name" value="CFAP58_CC"/>
    <property type="match status" value="1"/>
</dbReference>
<evidence type="ECO:0000256" key="2">
    <source>
        <dbReference type="SAM" id="Coils"/>
    </source>
</evidence>
<dbReference type="PhylomeDB" id="B4NAZ5"/>
<evidence type="ECO:0000313" key="5">
    <source>
        <dbReference type="Proteomes" id="UP000007798"/>
    </source>
</evidence>
<dbReference type="PANTHER" id="PTHR32083">
    <property type="entry name" value="CILIA AND FLAGELLA-ASSOCIATED PROTEIN 58-RELATED"/>
    <property type="match status" value="1"/>
</dbReference>
<dbReference type="FunCoup" id="B4NAZ5">
    <property type="interactions" value="27"/>
</dbReference>
<evidence type="ECO:0000259" key="3">
    <source>
        <dbReference type="Pfam" id="PF21771"/>
    </source>
</evidence>
<dbReference type="OrthoDB" id="20035at2759"/>
<reference evidence="4 5" key="1">
    <citation type="journal article" date="2007" name="Nature">
        <title>Evolution of genes and genomes on the Drosophila phylogeny.</title>
        <authorList>
            <consortium name="Drosophila 12 Genomes Consortium"/>
            <person name="Clark A.G."/>
            <person name="Eisen M.B."/>
            <person name="Smith D.R."/>
            <person name="Bergman C.M."/>
            <person name="Oliver B."/>
            <person name="Markow T.A."/>
            <person name="Kaufman T.C."/>
            <person name="Kellis M."/>
            <person name="Gelbart W."/>
            <person name="Iyer V.N."/>
            <person name="Pollard D.A."/>
            <person name="Sackton T.B."/>
            <person name="Larracuente A.M."/>
            <person name="Singh N.D."/>
            <person name="Abad J.P."/>
            <person name="Abt D.N."/>
            <person name="Adryan B."/>
            <person name="Aguade M."/>
            <person name="Akashi H."/>
            <person name="Anderson W.W."/>
            <person name="Aquadro C.F."/>
            <person name="Ardell D.H."/>
            <person name="Arguello R."/>
            <person name="Artieri C.G."/>
            <person name="Barbash D.A."/>
            <person name="Barker D."/>
            <person name="Barsanti P."/>
            <person name="Batterham P."/>
            <person name="Batzoglou S."/>
            <person name="Begun D."/>
            <person name="Bhutkar A."/>
            <person name="Blanco E."/>
            <person name="Bosak S.A."/>
            <person name="Bradley R.K."/>
            <person name="Brand A.D."/>
            <person name="Brent M.R."/>
            <person name="Brooks A.N."/>
            <person name="Brown R.H."/>
            <person name="Butlin R.K."/>
            <person name="Caggese C."/>
            <person name="Calvi B.R."/>
            <person name="Bernardo de Carvalho A."/>
            <person name="Caspi A."/>
            <person name="Castrezana S."/>
            <person name="Celniker S.E."/>
            <person name="Chang J.L."/>
            <person name="Chapple C."/>
            <person name="Chatterji S."/>
            <person name="Chinwalla A."/>
            <person name="Civetta A."/>
            <person name="Clifton S.W."/>
            <person name="Comeron J.M."/>
            <person name="Costello J.C."/>
            <person name="Coyne J.A."/>
            <person name="Daub J."/>
            <person name="David R.G."/>
            <person name="Delcher A.L."/>
            <person name="Delehaunty K."/>
            <person name="Do C.B."/>
            <person name="Ebling H."/>
            <person name="Edwards K."/>
            <person name="Eickbush T."/>
            <person name="Evans J.D."/>
            <person name="Filipski A."/>
            <person name="Findeiss S."/>
            <person name="Freyhult E."/>
            <person name="Fulton L."/>
            <person name="Fulton R."/>
            <person name="Garcia A.C."/>
            <person name="Gardiner A."/>
            <person name="Garfield D.A."/>
            <person name="Garvin B.E."/>
            <person name="Gibson G."/>
            <person name="Gilbert D."/>
            <person name="Gnerre S."/>
            <person name="Godfrey J."/>
            <person name="Good R."/>
            <person name="Gotea V."/>
            <person name="Gravely B."/>
            <person name="Greenberg A.J."/>
            <person name="Griffiths-Jones S."/>
            <person name="Gross S."/>
            <person name="Guigo R."/>
            <person name="Gustafson E.A."/>
            <person name="Haerty W."/>
            <person name="Hahn M.W."/>
            <person name="Halligan D.L."/>
            <person name="Halpern A.L."/>
            <person name="Halter G.M."/>
            <person name="Han M.V."/>
            <person name="Heger A."/>
            <person name="Hillier L."/>
            <person name="Hinrichs A.S."/>
            <person name="Holmes I."/>
            <person name="Hoskins R.A."/>
            <person name="Hubisz M.J."/>
            <person name="Hultmark D."/>
            <person name="Huntley M.A."/>
            <person name="Jaffe D.B."/>
            <person name="Jagadeeshan S."/>
            <person name="Jeck W.R."/>
            <person name="Johnson J."/>
            <person name="Jones C.D."/>
            <person name="Jordan W.C."/>
            <person name="Karpen G.H."/>
            <person name="Kataoka E."/>
            <person name="Keightley P.D."/>
            <person name="Kheradpour P."/>
            <person name="Kirkness E.F."/>
            <person name="Koerich L.B."/>
            <person name="Kristiansen K."/>
            <person name="Kudrna D."/>
            <person name="Kulathinal R.J."/>
            <person name="Kumar S."/>
            <person name="Kwok R."/>
            <person name="Lander E."/>
            <person name="Langley C.H."/>
            <person name="Lapoint R."/>
            <person name="Lazzaro B.P."/>
            <person name="Lee S.J."/>
            <person name="Levesque L."/>
            <person name="Li R."/>
            <person name="Lin C.F."/>
            <person name="Lin M.F."/>
            <person name="Lindblad-Toh K."/>
            <person name="Llopart A."/>
            <person name="Long M."/>
            <person name="Low L."/>
            <person name="Lozovsky E."/>
            <person name="Lu J."/>
            <person name="Luo M."/>
            <person name="Machado C.A."/>
            <person name="Makalowski W."/>
            <person name="Marzo M."/>
            <person name="Matsuda M."/>
            <person name="Matzkin L."/>
            <person name="McAllister B."/>
            <person name="McBride C.S."/>
            <person name="McKernan B."/>
            <person name="McKernan K."/>
            <person name="Mendez-Lago M."/>
            <person name="Minx P."/>
            <person name="Mollenhauer M.U."/>
            <person name="Montooth K."/>
            <person name="Mount S.M."/>
            <person name="Mu X."/>
            <person name="Myers E."/>
            <person name="Negre B."/>
            <person name="Newfeld S."/>
            <person name="Nielsen R."/>
            <person name="Noor M.A."/>
            <person name="O'Grady P."/>
            <person name="Pachter L."/>
            <person name="Papaceit M."/>
            <person name="Parisi M.J."/>
            <person name="Parisi M."/>
            <person name="Parts L."/>
            <person name="Pedersen J.S."/>
            <person name="Pesole G."/>
            <person name="Phillippy A.M."/>
            <person name="Ponting C.P."/>
            <person name="Pop M."/>
            <person name="Porcelli D."/>
            <person name="Powell J.R."/>
            <person name="Prohaska S."/>
            <person name="Pruitt K."/>
            <person name="Puig M."/>
            <person name="Quesneville H."/>
            <person name="Ram K.R."/>
            <person name="Rand D."/>
            <person name="Rasmussen M.D."/>
            <person name="Reed L.K."/>
            <person name="Reenan R."/>
            <person name="Reily A."/>
            <person name="Remington K.A."/>
            <person name="Rieger T.T."/>
            <person name="Ritchie M.G."/>
            <person name="Robin C."/>
            <person name="Rogers Y.H."/>
            <person name="Rohde C."/>
            <person name="Rozas J."/>
            <person name="Rubenfield M.J."/>
            <person name="Ruiz A."/>
            <person name="Russo S."/>
            <person name="Salzberg S.L."/>
            <person name="Sanchez-Gracia A."/>
            <person name="Saranga D.J."/>
            <person name="Sato H."/>
            <person name="Schaeffer S.W."/>
            <person name="Schatz M.C."/>
            <person name="Schlenke T."/>
            <person name="Schwartz R."/>
            <person name="Segarra C."/>
            <person name="Singh R.S."/>
            <person name="Sirot L."/>
            <person name="Sirota M."/>
            <person name="Sisneros N.B."/>
            <person name="Smith C.D."/>
            <person name="Smith T.F."/>
            <person name="Spieth J."/>
            <person name="Stage D.E."/>
            <person name="Stark A."/>
            <person name="Stephan W."/>
            <person name="Strausberg R.L."/>
            <person name="Strempel S."/>
            <person name="Sturgill D."/>
            <person name="Sutton G."/>
            <person name="Sutton G.G."/>
            <person name="Tao W."/>
            <person name="Teichmann S."/>
            <person name="Tobari Y.N."/>
            <person name="Tomimura Y."/>
            <person name="Tsolas J.M."/>
            <person name="Valente V.L."/>
            <person name="Venter E."/>
            <person name="Venter J.C."/>
            <person name="Vicario S."/>
            <person name="Vieira F.G."/>
            <person name="Vilella A.J."/>
            <person name="Villasante A."/>
            <person name="Walenz B."/>
            <person name="Wang J."/>
            <person name="Wasserman M."/>
            <person name="Watts T."/>
            <person name="Wilson D."/>
            <person name="Wilson R.K."/>
            <person name="Wing R.A."/>
            <person name="Wolfner M.F."/>
            <person name="Wong A."/>
            <person name="Wong G.K."/>
            <person name="Wu C.I."/>
            <person name="Wu G."/>
            <person name="Yamamoto D."/>
            <person name="Yang H.P."/>
            <person name="Yang S.P."/>
            <person name="Yorke J.A."/>
            <person name="Yoshida K."/>
            <person name="Zdobnov E."/>
            <person name="Zhang P."/>
            <person name="Zhang Y."/>
            <person name="Zimin A.V."/>
            <person name="Baldwin J."/>
            <person name="Abdouelleil A."/>
            <person name="Abdulkadir J."/>
            <person name="Abebe A."/>
            <person name="Abera B."/>
            <person name="Abreu J."/>
            <person name="Acer S.C."/>
            <person name="Aftuck L."/>
            <person name="Alexander A."/>
            <person name="An P."/>
            <person name="Anderson E."/>
            <person name="Anderson S."/>
            <person name="Arachi H."/>
            <person name="Azer M."/>
            <person name="Bachantsang P."/>
            <person name="Barry A."/>
            <person name="Bayul T."/>
            <person name="Berlin A."/>
            <person name="Bessette D."/>
            <person name="Bloom T."/>
            <person name="Blye J."/>
            <person name="Boguslavskiy L."/>
            <person name="Bonnet C."/>
            <person name="Boukhgalter B."/>
            <person name="Bourzgui I."/>
            <person name="Brown A."/>
            <person name="Cahill P."/>
            <person name="Channer S."/>
            <person name="Cheshatsang Y."/>
            <person name="Chuda L."/>
            <person name="Citroen M."/>
            <person name="Collymore A."/>
            <person name="Cooke P."/>
            <person name="Costello M."/>
            <person name="D'Aco K."/>
            <person name="Daza R."/>
            <person name="De Haan G."/>
            <person name="DeGray S."/>
            <person name="DeMaso C."/>
            <person name="Dhargay N."/>
            <person name="Dooley K."/>
            <person name="Dooley E."/>
            <person name="Doricent M."/>
            <person name="Dorje P."/>
            <person name="Dorjee K."/>
            <person name="Dupes A."/>
            <person name="Elong R."/>
            <person name="Falk J."/>
            <person name="Farina A."/>
            <person name="Faro S."/>
            <person name="Ferguson D."/>
            <person name="Fisher S."/>
            <person name="Foley C.D."/>
            <person name="Franke A."/>
            <person name="Friedrich D."/>
            <person name="Gadbois L."/>
            <person name="Gearin G."/>
            <person name="Gearin C.R."/>
            <person name="Giannoukos G."/>
            <person name="Goode T."/>
            <person name="Graham J."/>
            <person name="Grandbois E."/>
            <person name="Grewal S."/>
            <person name="Gyaltsen K."/>
            <person name="Hafez N."/>
            <person name="Hagos B."/>
            <person name="Hall J."/>
            <person name="Henson C."/>
            <person name="Hollinger A."/>
            <person name="Honan T."/>
            <person name="Huard M.D."/>
            <person name="Hughes L."/>
            <person name="Hurhula B."/>
            <person name="Husby M.E."/>
            <person name="Kamat A."/>
            <person name="Kanga B."/>
            <person name="Kashin S."/>
            <person name="Khazanovich D."/>
            <person name="Kisner P."/>
            <person name="Lance K."/>
            <person name="Lara M."/>
            <person name="Lee W."/>
            <person name="Lennon N."/>
            <person name="Letendre F."/>
            <person name="LeVine R."/>
            <person name="Lipovsky A."/>
            <person name="Liu X."/>
            <person name="Liu J."/>
            <person name="Liu S."/>
            <person name="Lokyitsang T."/>
            <person name="Lokyitsang Y."/>
            <person name="Lubonja R."/>
            <person name="Lui A."/>
            <person name="MacDonald P."/>
            <person name="Magnisalis V."/>
            <person name="Maru K."/>
            <person name="Matthews C."/>
            <person name="McCusker W."/>
            <person name="McDonough S."/>
            <person name="Mehta T."/>
            <person name="Meldrim J."/>
            <person name="Meneus L."/>
            <person name="Mihai O."/>
            <person name="Mihalev A."/>
            <person name="Mihova T."/>
            <person name="Mittelman R."/>
            <person name="Mlenga V."/>
            <person name="Montmayeur A."/>
            <person name="Mulrain L."/>
            <person name="Navidi A."/>
            <person name="Naylor J."/>
            <person name="Negash T."/>
            <person name="Nguyen T."/>
            <person name="Nguyen N."/>
            <person name="Nicol R."/>
            <person name="Norbu C."/>
            <person name="Norbu N."/>
            <person name="Novod N."/>
            <person name="O'Neill B."/>
            <person name="Osman S."/>
            <person name="Markiewicz E."/>
            <person name="Oyono O.L."/>
            <person name="Patti C."/>
            <person name="Phunkhang P."/>
            <person name="Pierre F."/>
            <person name="Priest M."/>
            <person name="Raghuraman S."/>
            <person name="Rege F."/>
            <person name="Reyes R."/>
            <person name="Rise C."/>
            <person name="Rogov P."/>
            <person name="Ross K."/>
            <person name="Ryan E."/>
            <person name="Settipalli S."/>
            <person name="Shea T."/>
            <person name="Sherpa N."/>
            <person name="Shi L."/>
            <person name="Shih D."/>
            <person name="Sparrow T."/>
            <person name="Spaulding J."/>
            <person name="Stalker J."/>
            <person name="Stange-Thomann N."/>
            <person name="Stavropoulos S."/>
            <person name="Stone C."/>
            <person name="Strader C."/>
            <person name="Tesfaye S."/>
            <person name="Thomson T."/>
            <person name="Thoulutsang Y."/>
            <person name="Thoulutsang D."/>
            <person name="Topham K."/>
            <person name="Topping I."/>
            <person name="Tsamla T."/>
            <person name="Vassiliev H."/>
            <person name="Vo A."/>
            <person name="Wangchuk T."/>
            <person name="Wangdi T."/>
            <person name="Weiand M."/>
            <person name="Wilkinson J."/>
            <person name="Wilson A."/>
            <person name="Yadav S."/>
            <person name="Young G."/>
            <person name="Yu Q."/>
            <person name="Zembek L."/>
            <person name="Zhong D."/>
            <person name="Zimmer A."/>
            <person name="Zwirko Z."/>
            <person name="Jaffe D.B."/>
            <person name="Alvarez P."/>
            <person name="Brockman W."/>
            <person name="Butler J."/>
            <person name="Chin C."/>
            <person name="Gnerre S."/>
            <person name="Grabherr M."/>
            <person name="Kleber M."/>
            <person name="Mauceli E."/>
            <person name="MacCallum I."/>
        </authorList>
    </citation>
    <scope>NUCLEOTIDE SEQUENCE [LARGE SCALE GENOMIC DNA]</scope>
    <source>
        <strain evidence="5">Tucson 14030-0811.24</strain>
    </source>
</reference>
<dbReference type="KEGG" id="dwi:6647651"/>
<feature type="coiled-coil region" evidence="2">
    <location>
        <begin position="279"/>
        <end position="330"/>
    </location>
</feature>
<evidence type="ECO:0000256" key="1">
    <source>
        <dbReference type="ARBA" id="ARBA00023054"/>
    </source>
</evidence>
<evidence type="ECO:0000313" key="4">
    <source>
        <dbReference type="EMBL" id="EDW80959.1"/>
    </source>
</evidence>
<feature type="coiled-coil region" evidence="2">
    <location>
        <begin position="538"/>
        <end position="607"/>
    </location>
</feature>
<accession>B4NAZ5</accession>
<feature type="coiled-coil region" evidence="2">
    <location>
        <begin position="377"/>
        <end position="502"/>
    </location>
</feature>
<dbReference type="AlphaFoldDB" id="B4NAZ5"/>
<sequence length="894" mass="105204">MTGRKNKVPSEIHSDVTNSKLFENRIEVADVDLVKDVDEAFFDASYGLIHQLSTRDPFVTGKMKLFVDLLARMHSHYVVEASAHAEIRKKVETADEKIALALKTTATSDAVMEHLRESLAEAWRTADAVHLREARLQGQLYNIAHQEENHKKPVELLDGQQKEHRIRSIVYRERDRLAAELADYQKRLELNREYSQSLEIIIGTHEETIMKLQNQIKMVESEKHNLKRKQQALNDSFEERLKVQEKEILEGQSRLLGLQHVQKELQTCLAANEKHKQVRDRLANENYTLTKALHRLEEERNRLINDNQLLEDTTERLRHERTELEAINRAGVRDAKKKADEAVLLGRRFHQVAKKNSDLNEQLLVLRNELTAIGKKLMVANKNVEEASRQKEEMKISREKVRHDVTRLGGIVAGLRHDMAILRNQMQNVQVDLSRANNALDEKEGRLQKITREKLELVQEAQELNKQIETLEEAVQNKTERLVEIQESLQQKQQDFHNVKKQMELVHSEKMMLLKNLEVCSRDRQNLQGVTGKLNHQINQLTSELSINEKDITALRNQIDQLNSSMKQRENEIHLKERLLNATRDDLRELKLRLVQSQHTVEEDEKRFKHISCTLEETTKEKTLVGLQMVRRNDELLVLREKVAMMQFAIDSGTAQYNKRIEDIRLLKLEITNLSMSRECMRRAVDNTANLRHEIVRLERELNQERLRVTAYSEELSRPCRIHRWRILLGRDPRRYELIRKIQLLLKRNIRLNVERTNMEQRLQDSHQLYNTLKQQMKNMPDPGMAQALSDQQRINRQQRRRVKALTAELRITEIDVKTRNCLIERYQQTLREQHENPQRHVLQRKKCQCHKQQKLKDKAWMDLVNLDQCTKEVFESSSSVEACEKMPNYIRAK</sequence>
<gene>
    <name evidence="4" type="primary">Dwil\GK11806</name>
    <name evidence="4" type="ORF">Dwil_GK11806</name>
</gene>
<dbReference type="EMBL" id="CH964232">
    <property type="protein sequence ID" value="EDW80959.1"/>
    <property type="molecule type" value="Genomic_DNA"/>
</dbReference>
<proteinExistence type="predicted"/>
<dbReference type="eggNOG" id="ENOG502QPV7">
    <property type="taxonomic scope" value="Eukaryota"/>
</dbReference>
<protein>
    <recommendedName>
        <fullName evidence="3">Cilia- and flagella-associated protein 58 central coiled coil domain-containing protein</fullName>
    </recommendedName>
</protein>
<dbReference type="STRING" id="7260.B4NAZ5"/>
<feature type="coiled-coil region" evidence="2">
    <location>
        <begin position="681"/>
        <end position="715"/>
    </location>
</feature>
<dbReference type="OMA" id="GTMQYNQ"/>
<dbReference type="PANTHER" id="PTHR32083:SF0">
    <property type="entry name" value="CILIA AND FLAGELLA-ASSOCIATED PROTEIN 58"/>
    <property type="match status" value="1"/>
</dbReference>
<dbReference type="Proteomes" id="UP000007798">
    <property type="component" value="Unassembled WGS sequence"/>
</dbReference>
<feature type="coiled-coil region" evidence="2">
    <location>
        <begin position="756"/>
        <end position="816"/>
    </location>
</feature>
<keyword evidence="5" id="KW-1185">Reference proteome</keyword>
<dbReference type="SMR" id="B4NAZ5"/>
<keyword evidence="1 2" id="KW-0175">Coiled coil</keyword>
<organism evidence="4 5">
    <name type="scientific">Drosophila willistoni</name>
    <name type="common">Fruit fly</name>
    <dbReference type="NCBI Taxonomy" id="7260"/>
    <lineage>
        <taxon>Eukaryota</taxon>
        <taxon>Metazoa</taxon>
        <taxon>Ecdysozoa</taxon>
        <taxon>Arthropoda</taxon>
        <taxon>Hexapoda</taxon>
        <taxon>Insecta</taxon>
        <taxon>Pterygota</taxon>
        <taxon>Neoptera</taxon>
        <taxon>Endopterygota</taxon>
        <taxon>Diptera</taxon>
        <taxon>Brachycera</taxon>
        <taxon>Muscomorpha</taxon>
        <taxon>Ephydroidea</taxon>
        <taxon>Drosophilidae</taxon>
        <taxon>Drosophila</taxon>
        <taxon>Sophophora</taxon>
    </lineage>
</organism>
<dbReference type="Gene3D" id="1.10.287.1490">
    <property type="match status" value="1"/>
</dbReference>
<dbReference type="GO" id="GO:0005856">
    <property type="term" value="C:cytoskeleton"/>
    <property type="evidence" value="ECO:0007669"/>
    <property type="project" value="TreeGrafter"/>
</dbReference>
<feature type="coiled-coil region" evidence="2">
    <location>
        <begin position="202"/>
        <end position="247"/>
    </location>
</feature>
<dbReference type="InParanoid" id="B4NAZ5"/>
<dbReference type="HOGENOM" id="CLU_330469_0_0_1"/>